<dbReference type="AlphaFoldDB" id="A0AAN1WFS6"/>
<dbReference type="Gene3D" id="3.40.50.300">
    <property type="entry name" value="P-loop containing nucleotide triphosphate hydrolases"/>
    <property type="match status" value="1"/>
</dbReference>
<dbReference type="KEGG" id="marq:MARGE09_P0994"/>
<dbReference type="GO" id="GO:0006355">
    <property type="term" value="P:regulation of DNA-templated transcription"/>
    <property type="evidence" value="ECO:0007669"/>
    <property type="project" value="InterPro"/>
</dbReference>
<dbReference type="InterPro" id="IPR058031">
    <property type="entry name" value="AAA_lid_NorR"/>
</dbReference>
<accession>A0AAN1WFS6</accession>
<protein>
    <recommendedName>
        <fullName evidence="3">Sigma-54 factor interaction domain-containing protein</fullName>
    </recommendedName>
</protein>
<organism evidence="4 5">
    <name type="scientific">Marinagarivorans cellulosilyticus</name>
    <dbReference type="NCBI Taxonomy" id="2721545"/>
    <lineage>
        <taxon>Bacteria</taxon>
        <taxon>Pseudomonadati</taxon>
        <taxon>Pseudomonadota</taxon>
        <taxon>Gammaproteobacteria</taxon>
        <taxon>Cellvibrionales</taxon>
        <taxon>Cellvibrionaceae</taxon>
        <taxon>Marinagarivorans</taxon>
    </lineage>
</organism>
<keyword evidence="2" id="KW-0067">ATP-binding</keyword>
<dbReference type="PANTHER" id="PTHR32071:SF122">
    <property type="entry name" value="SIGMA FACTOR"/>
    <property type="match status" value="1"/>
</dbReference>
<gene>
    <name evidence="4" type="ORF">MARGE09_P0994</name>
</gene>
<dbReference type="GO" id="GO:0005524">
    <property type="term" value="F:ATP binding"/>
    <property type="evidence" value="ECO:0007669"/>
    <property type="project" value="UniProtKB-KW"/>
</dbReference>
<dbReference type="InterPro" id="IPR027417">
    <property type="entry name" value="P-loop_NTPase"/>
</dbReference>
<dbReference type="Pfam" id="PF25601">
    <property type="entry name" value="AAA_lid_14"/>
    <property type="match status" value="1"/>
</dbReference>
<dbReference type="SUPFAM" id="SSF52540">
    <property type="entry name" value="P-loop containing nucleoside triphosphate hydrolases"/>
    <property type="match status" value="1"/>
</dbReference>
<evidence type="ECO:0000313" key="5">
    <source>
        <dbReference type="Proteomes" id="UP001320119"/>
    </source>
</evidence>
<dbReference type="PROSITE" id="PS50045">
    <property type="entry name" value="SIGMA54_INTERACT_4"/>
    <property type="match status" value="1"/>
</dbReference>
<dbReference type="Proteomes" id="UP001320119">
    <property type="component" value="Chromosome"/>
</dbReference>
<evidence type="ECO:0000313" key="4">
    <source>
        <dbReference type="EMBL" id="BCD96794.1"/>
    </source>
</evidence>
<name>A0AAN1WFS6_9GAMM</name>
<evidence type="ECO:0000256" key="1">
    <source>
        <dbReference type="ARBA" id="ARBA00022741"/>
    </source>
</evidence>
<dbReference type="SMART" id="SM00382">
    <property type="entry name" value="AAA"/>
    <property type="match status" value="1"/>
</dbReference>
<reference evidence="4 5" key="1">
    <citation type="journal article" date="2022" name="IScience">
        <title>An ultrasensitive nanofiber-based assay for enzymatic hydrolysis and deep-sea microbial degradation of cellulose.</title>
        <authorList>
            <person name="Tsudome M."/>
            <person name="Tachioka M."/>
            <person name="Miyazaki M."/>
            <person name="Uchimura K."/>
            <person name="Tsuda M."/>
            <person name="Takaki Y."/>
            <person name="Deguchi S."/>
        </authorList>
    </citation>
    <scope>NUCLEOTIDE SEQUENCE [LARGE SCALE GENOMIC DNA]</scope>
    <source>
        <strain evidence="4 5">GE09</strain>
    </source>
</reference>
<keyword evidence="1" id="KW-0547">Nucleotide-binding</keyword>
<dbReference type="Gene3D" id="1.10.8.60">
    <property type="match status" value="1"/>
</dbReference>
<dbReference type="InterPro" id="IPR002078">
    <property type="entry name" value="Sigma_54_int"/>
</dbReference>
<dbReference type="CDD" id="cd00009">
    <property type="entry name" value="AAA"/>
    <property type="match status" value="1"/>
</dbReference>
<dbReference type="InterPro" id="IPR003593">
    <property type="entry name" value="AAA+_ATPase"/>
</dbReference>
<dbReference type="EMBL" id="AP023086">
    <property type="protein sequence ID" value="BCD96794.1"/>
    <property type="molecule type" value="Genomic_DNA"/>
</dbReference>
<evidence type="ECO:0000259" key="3">
    <source>
        <dbReference type="PROSITE" id="PS50045"/>
    </source>
</evidence>
<evidence type="ECO:0000256" key="2">
    <source>
        <dbReference type="ARBA" id="ARBA00022840"/>
    </source>
</evidence>
<dbReference type="PANTHER" id="PTHR32071">
    <property type="entry name" value="TRANSCRIPTIONAL REGULATORY PROTEIN"/>
    <property type="match status" value="1"/>
</dbReference>
<dbReference type="Pfam" id="PF00158">
    <property type="entry name" value="Sigma54_activat"/>
    <property type="match status" value="1"/>
</dbReference>
<keyword evidence="5" id="KW-1185">Reference proteome</keyword>
<feature type="domain" description="Sigma-54 factor interaction" evidence="3">
    <location>
        <begin position="202"/>
        <end position="433"/>
    </location>
</feature>
<proteinExistence type="predicted"/>
<sequence>MFTVACLVLSGDIMNKTLPSAQRPFLQTVADLMFSNPFDHEVSEIEALTGLSLGEGSTEHFYVLLKPKLESVMTTLAQQGVNGLSDLASSDDRHLYMAANLFLIYDRYIDDLDALIAQQIKEPERRLKVKFSKSAFQDLAQLGLDNTQSEKYFALFYQLRRAYLFINRELTGNAACIKRLRRDLWNNVFTSDALLYVNNLWSRMEDFSTLLLGETGTGKGAAAKAIGCSGLIPFDVESQTFKAKFTESFVAINLLEYPEGLLESELFGHTKGAFTGAISQYDGLFKRCNAHGALFLDEIGDINISIQIKLLKVLQERRFSPVGAHDICRFSGRVIAATNRNLNELREAGEFRHDFYYRLSSDVIELPTLRERLEQDPKELGLLIESLMERLTGQPSPAMASDVLEKLQRSIPPDYSWPGNVRELEQAVRRTVLGREYTGEYIPREKLPVWVESTMAGGLTANELLSAYCSSLYRKEGTYEKVAAITGLDRRTVKKHISAAL</sequence>